<organism evidence="7">
    <name type="scientific">marine sediment metagenome</name>
    <dbReference type="NCBI Taxonomy" id="412755"/>
    <lineage>
        <taxon>unclassified sequences</taxon>
        <taxon>metagenomes</taxon>
        <taxon>ecological metagenomes</taxon>
    </lineage>
</organism>
<protein>
    <recommendedName>
        <fullName evidence="6">Yip1 domain-containing protein</fullName>
    </recommendedName>
</protein>
<proteinExistence type="predicted"/>
<dbReference type="GO" id="GO:0016020">
    <property type="term" value="C:membrane"/>
    <property type="evidence" value="ECO:0007669"/>
    <property type="project" value="UniProtKB-SubCell"/>
</dbReference>
<gene>
    <name evidence="7" type="ORF">LCGC14_1881410</name>
</gene>
<dbReference type="Pfam" id="PF04893">
    <property type="entry name" value="Yip1"/>
    <property type="match status" value="1"/>
</dbReference>
<feature type="transmembrane region" description="Helical" evidence="5">
    <location>
        <begin position="29"/>
        <end position="45"/>
    </location>
</feature>
<keyword evidence="2 5" id="KW-0812">Transmembrane</keyword>
<evidence type="ECO:0000256" key="3">
    <source>
        <dbReference type="ARBA" id="ARBA00022989"/>
    </source>
</evidence>
<feature type="transmembrane region" description="Helical" evidence="5">
    <location>
        <begin position="51"/>
        <end position="74"/>
    </location>
</feature>
<keyword evidence="3 5" id="KW-1133">Transmembrane helix</keyword>
<comment type="subcellular location">
    <subcellularLocation>
        <location evidence="1">Membrane</location>
        <topology evidence="1">Multi-pass membrane protein</topology>
    </subcellularLocation>
</comment>
<evidence type="ECO:0000256" key="1">
    <source>
        <dbReference type="ARBA" id="ARBA00004141"/>
    </source>
</evidence>
<comment type="caution">
    <text evidence="7">The sequence shown here is derived from an EMBL/GenBank/DDBJ whole genome shotgun (WGS) entry which is preliminary data.</text>
</comment>
<evidence type="ECO:0000256" key="2">
    <source>
        <dbReference type="ARBA" id="ARBA00022692"/>
    </source>
</evidence>
<feature type="domain" description="Yip1" evidence="6">
    <location>
        <begin position="2"/>
        <end position="102"/>
    </location>
</feature>
<evidence type="ECO:0000313" key="7">
    <source>
        <dbReference type="EMBL" id="KKL92769.1"/>
    </source>
</evidence>
<evidence type="ECO:0000259" key="6">
    <source>
        <dbReference type="Pfam" id="PF04893"/>
    </source>
</evidence>
<feature type="transmembrane region" description="Helical" evidence="5">
    <location>
        <begin position="86"/>
        <end position="111"/>
    </location>
</feature>
<reference evidence="7" key="1">
    <citation type="journal article" date="2015" name="Nature">
        <title>Complex archaea that bridge the gap between prokaryotes and eukaryotes.</title>
        <authorList>
            <person name="Spang A."/>
            <person name="Saw J.H."/>
            <person name="Jorgensen S.L."/>
            <person name="Zaremba-Niedzwiedzka K."/>
            <person name="Martijn J."/>
            <person name="Lind A.E."/>
            <person name="van Eijk R."/>
            <person name="Schleper C."/>
            <person name="Guy L."/>
            <person name="Ettema T.J."/>
        </authorList>
    </citation>
    <scope>NUCLEOTIDE SEQUENCE</scope>
</reference>
<evidence type="ECO:0000256" key="4">
    <source>
        <dbReference type="ARBA" id="ARBA00023136"/>
    </source>
</evidence>
<accession>A0A0F9G279</accession>
<feature type="non-terminal residue" evidence="7">
    <location>
        <position position="1"/>
    </location>
</feature>
<sequence>LIIVATFLMAYFTFITEKSIAEEASFKRCLLFVCYTATPMFMAGLVGFLPIVWLCVLVLVAAVHYSLYLLYIGIPIYMDIPEGKSFMIIGSVVTAGLCMMLSFVIAVLIIMKNLMV</sequence>
<name>A0A0F9G279_9ZZZZ</name>
<keyword evidence="4 5" id="KW-0472">Membrane</keyword>
<dbReference type="EMBL" id="LAZR01019380">
    <property type="protein sequence ID" value="KKL92769.1"/>
    <property type="molecule type" value="Genomic_DNA"/>
</dbReference>
<dbReference type="AlphaFoldDB" id="A0A0F9G279"/>
<evidence type="ECO:0000256" key="5">
    <source>
        <dbReference type="SAM" id="Phobius"/>
    </source>
</evidence>
<dbReference type="InterPro" id="IPR006977">
    <property type="entry name" value="Yip1_dom"/>
</dbReference>